<feature type="modified residue" description="N6-carboxylysine" evidence="7">
    <location>
        <position position="228"/>
    </location>
</feature>
<feature type="binding site" evidence="7">
    <location>
        <begin position="417"/>
        <end position="420"/>
    </location>
    <ligand>
        <name>meso-2,6-diaminopimelate</name>
        <dbReference type="ChEBI" id="CHEBI:57791"/>
    </ligand>
</feature>
<feature type="short sequence motif" description="Meso-diaminopimelate recognition motif" evidence="7">
    <location>
        <begin position="417"/>
        <end position="420"/>
    </location>
</feature>
<keyword evidence="7" id="KW-0067">ATP-binding</keyword>
<dbReference type="Pfam" id="PF08245">
    <property type="entry name" value="Mur_ligase_M"/>
    <property type="match status" value="1"/>
</dbReference>
<gene>
    <name evidence="7 12" type="primary">murE</name>
    <name evidence="12" type="ORF">WIGMOR_0574</name>
</gene>
<feature type="binding site" evidence="7">
    <location>
        <position position="188"/>
    </location>
    <ligand>
        <name>UDP-N-acetyl-alpha-D-muramoyl-L-alanyl-D-glutamate</name>
        <dbReference type="ChEBI" id="CHEBI:83900"/>
    </ligand>
</feature>
<proteinExistence type="inferred from homology"/>
<evidence type="ECO:0000313" key="12">
    <source>
        <dbReference type="EMBL" id="AFA41388.1"/>
    </source>
</evidence>
<dbReference type="GO" id="GO:0008360">
    <property type="term" value="P:regulation of cell shape"/>
    <property type="evidence" value="ECO:0007669"/>
    <property type="project" value="UniProtKB-KW"/>
</dbReference>
<dbReference type="Gene3D" id="3.40.1390.10">
    <property type="entry name" value="MurE/MurF, N-terminal domain"/>
    <property type="match status" value="1"/>
</dbReference>
<comment type="PTM">
    <text evidence="7">Carboxylation is probably crucial for Mg(2+) binding and, consequently, for the gamma-phosphate positioning of ATP.</text>
</comment>
<evidence type="ECO:0000259" key="10">
    <source>
        <dbReference type="Pfam" id="PF02875"/>
    </source>
</evidence>
<feature type="domain" description="Mur ligase central" evidence="11">
    <location>
        <begin position="117"/>
        <end position="321"/>
    </location>
</feature>
<dbReference type="InterPro" id="IPR013221">
    <property type="entry name" value="Mur_ligase_cen"/>
</dbReference>
<evidence type="ECO:0000256" key="2">
    <source>
        <dbReference type="ARBA" id="ARBA00022618"/>
    </source>
</evidence>
<dbReference type="GO" id="GO:0008765">
    <property type="term" value="F:UDP-N-acetylmuramoylalanyl-D-glutamate-2,6-diaminopimelate ligase activity"/>
    <property type="evidence" value="ECO:0007669"/>
    <property type="project" value="UniProtKB-UniRule"/>
</dbReference>
<dbReference type="SUPFAM" id="SSF53623">
    <property type="entry name" value="MurD-like peptide ligases, catalytic domain"/>
    <property type="match status" value="1"/>
</dbReference>
<comment type="caution">
    <text evidence="7">Lacks conserved residue(s) required for the propagation of feature annotation.</text>
</comment>
<dbReference type="RefSeq" id="WP_014354327.1">
    <property type="nucleotide sequence ID" value="NC_016893.1"/>
</dbReference>
<feature type="binding site" evidence="7">
    <location>
        <position position="393"/>
    </location>
    <ligand>
        <name>meso-2,6-diaminopimelate</name>
        <dbReference type="ChEBI" id="CHEBI:57791"/>
    </ligand>
</feature>
<dbReference type="Pfam" id="PF02875">
    <property type="entry name" value="Mur_ligase_C"/>
    <property type="match status" value="1"/>
</dbReference>
<dbReference type="AlphaFoldDB" id="H6Q5A5"/>
<dbReference type="InterPro" id="IPR004101">
    <property type="entry name" value="Mur_ligase_C"/>
</dbReference>
<dbReference type="PANTHER" id="PTHR23135:SF4">
    <property type="entry name" value="UDP-N-ACETYLMURAMOYL-L-ALANYL-D-GLUTAMATE--2,6-DIAMINOPIMELATE LIGASE MURE HOMOLOG, CHLOROPLASTIC"/>
    <property type="match status" value="1"/>
</dbReference>
<dbReference type="GO" id="GO:0009252">
    <property type="term" value="P:peptidoglycan biosynthetic process"/>
    <property type="evidence" value="ECO:0007669"/>
    <property type="project" value="UniProtKB-UniRule"/>
</dbReference>
<evidence type="ECO:0000256" key="1">
    <source>
        <dbReference type="ARBA" id="ARBA00005898"/>
    </source>
</evidence>
<evidence type="ECO:0000313" key="13">
    <source>
        <dbReference type="Proteomes" id="UP000009061"/>
    </source>
</evidence>
<keyword evidence="7" id="KW-0460">Magnesium</keyword>
<dbReference type="STRING" id="1142511.WIGMOR_0574"/>
<feature type="binding site" evidence="7">
    <location>
        <position position="472"/>
    </location>
    <ligand>
        <name>meso-2,6-diaminopimelate</name>
        <dbReference type="ChEBI" id="CHEBI:57791"/>
    </ligand>
</feature>
<comment type="subcellular location">
    <subcellularLocation>
        <location evidence="7 8">Cytoplasm</location>
    </subcellularLocation>
</comment>
<dbReference type="KEGG" id="wgl:WIGMOR_0574"/>
<dbReference type="InterPro" id="IPR035911">
    <property type="entry name" value="MurE/MurF_N"/>
</dbReference>
<feature type="binding site" evidence="7">
    <location>
        <begin position="119"/>
        <end position="125"/>
    </location>
    <ligand>
        <name>ATP</name>
        <dbReference type="ChEBI" id="CHEBI:30616"/>
    </ligand>
</feature>
<dbReference type="EMBL" id="CP003315">
    <property type="protein sequence ID" value="AFA41388.1"/>
    <property type="molecule type" value="Genomic_DNA"/>
</dbReference>
<dbReference type="OrthoDB" id="9800958at2"/>
<dbReference type="GO" id="GO:0071555">
    <property type="term" value="P:cell wall organization"/>
    <property type="evidence" value="ECO:0007669"/>
    <property type="project" value="UniProtKB-KW"/>
</dbReference>
<keyword evidence="13" id="KW-1185">Reference proteome</keyword>
<evidence type="ECO:0000259" key="11">
    <source>
        <dbReference type="Pfam" id="PF08245"/>
    </source>
</evidence>
<comment type="pathway">
    <text evidence="7 8">Cell wall biogenesis; peptidoglycan biosynthesis.</text>
</comment>
<feature type="binding site" evidence="7">
    <location>
        <position position="30"/>
    </location>
    <ligand>
        <name>UDP-N-acetyl-alpha-D-muramoyl-L-alanyl-D-glutamate</name>
        <dbReference type="ChEBI" id="CHEBI:83900"/>
    </ligand>
</feature>
<dbReference type="PANTHER" id="PTHR23135">
    <property type="entry name" value="MUR LIGASE FAMILY MEMBER"/>
    <property type="match status" value="1"/>
</dbReference>
<dbReference type="Proteomes" id="UP000009061">
    <property type="component" value="Chromosome"/>
</dbReference>
<protein>
    <recommendedName>
        <fullName evidence="7">UDP-N-acetylmuramoyl-L-alanyl-D-glutamate--2,6-diaminopimelate ligase</fullName>
        <ecNumber evidence="7">6.3.2.13</ecNumber>
    </recommendedName>
    <alternativeName>
        <fullName evidence="7">Meso-A2pm-adding enzyme</fullName>
    </alternativeName>
    <alternativeName>
        <fullName evidence="7">Meso-diaminopimelate-adding enzyme</fullName>
    </alternativeName>
    <alternativeName>
        <fullName evidence="7">UDP-MurNAc-L-Ala-D-Glu:meso-diaminopimelate ligase</fullName>
    </alternativeName>
    <alternativeName>
        <fullName evidence="7">UDP-MurNAc-tripeptide synthetase</fullName>
    </alternativeName>
    <alternativeName>
        <fullName evidence="7">UDP-N-acetylmuramyl-tripeptide synthetase</fullName>
    </alternativeName>
</protein>
<dbReference type="EC" id="6.3.2.13" evidence="7"/>
<evidence type="ECO:0000256" key="5">
    <source>
        <dbReference type="ARBA" id="ARBA00023306"/>
    </source>
</evidence>
<feature type="binding site" evidence="7">
    <location>
        <position position="160"/>
    </location>
    <ligand>
        <name>UDP-N-acetyl-alpha-D-muramoyl-L-alanyl-D-glutamate</name>
        <dbReference type="ChEBI" id="CHEBI:83900"/>
    </ligand>
</feature>
<dbReference type="NCBIfam" id="NF001126">
    <property type="entry name" value="PRK00139.1-4"/>
    <property type="match status" value="1"/>
</dbReference>
<reference evidence="12 13" key="1">
    <citation type="journal article" date="2012" name="MBio">
        <title>Insight into the transmission biology and species-specific functional capabilities of tsetse (Diptera: glossinidae) obligate symbiont wigglesworthia.</title>
        <authorList>
            <person name="Rio R.V."/>
            <person name="Symula R.E."/>
            <person name="Wang J."/>
            <person name="Lohs C."/>
            <person name="Wu Y.N."/>
            <person name="Snyder A.K."/>
            <person name="Bjornson R.D."/>
            <person name="Oshima K."/>
            <person name="Biehl B.S."/>
            <person name="Perna N.T."/>
            <person name="Hattori M."/>
            <person name="Aksoy S."/>
        </authorList>
    </citation>
    <scope>NUCLEOTIDE SEQUENCE [LARGE SCALE GENOMIC DNA]</scope>
    <source>
        <strain evidence="12">WGM</strain>
    </source>
</reference>
<dbReference type="GO" id="GO:0000287">
    <property type="term" value="F:magnesium ion binding"/>
    <property type="evidence" value="ECO:0007669"/>
    <property type="project" value="UniProtKB-UniRule"/>
</dbReference>
<dbReference type="HAMAP" id="MF_00208">
    <property type="entry name" value="MurE"/>
    <property type="match status" value="1"/>
</dbReference>
<comment type="catalytic activity">
    <reaction evidence="7">
        <text>UDP-N-acetyl-alpha-D-muramoyl-L-alanyl-D-glutamate + meso-2,6-diaminopimelate + ATP = UDP-N-acetyl-alpha-D-muramoyl-L-alanyl-gamma-D-glutamyl-meso-2,6-diaminopimelate + ADP + phosphate + H(+)</text>
        <dbReference type="Rhea" id="RHEA:23676"/>
        <dbReference type="ChEBI" id="CHEBI:15378"/>
        <dbReference type="ChEBI" id="CHEBI:30616"/>
        <dbReference type="ChEBI" id="CHEBI:43474"/>
        <dbReference type="ChEBI" id="CHEBI:57791"/>
        <dbReference type="ChEBI" id="CHEBI:83900"/>
        <dbReference type="ChEBI" id="CHEBI:83905"/>
        <dbReference type="ChEBI" id="CHEBI:456216"/>
        <dbReference type="EC" id="6.3.2.13"/>
    </reaction>
</comment>
<dbReference type="GO" id="GO:0005737">
    <property type="term" value="C:cytoplasm"/>
    <property type="evidence" value="ECO:0007669"/>
    <property type="project" value="UniProtKB-SubCell"/>
</dbReference>
<dbReference type="SUPFAM" id="SSF63418">
    <property type="entry name" value="MurE/MurF N-terminal domain"/>
    <property type="match status" value="1"/>
</dbReference>
<keyword evidence="3 7" id="KW-0133">Cell shape</keyword>
<dbReference type="InterPro" id="IPR036615">
    <property type="entry name" value="Mur_ligase_C_dom_sf"/>
</dbReference>
<sequence>MVNYIDLKKLIFPWVSSKEIPSIKLDNLTLNSKKVTQNTLFIAISGNKQHGKKFIFEAIQNGSTAILVETNNMRKHGKMYYVNTIPIIYFYQLNRHLSELSGKFYYHPSKYMQLIGITGTNGKTTVAYFITQWLNFLGKKSGIMGTLGYGQINKLHKSENTTYSAIKCQKVLKNFLKKNIRIISMEVSSHGLSQDRVNYLYFTIAVFTNLSHEHLDYHKNMIQYENSKWKLFSELSVSKYIINIDDNVGKNWAKKFPQAIIVSTKYNLSKKFKNLKIYVKKIFFHCYGTKITIVSSWGTEIVNVKLFGKFNINNLLIACAVLLIQGHSFTRILNYIEKIHMPQGRMEIFYLKKLPKIIIDYAHTPDALEKLLITIKLHFKTDMYVIFGCGGNRDREKRAIMGKICEKYAKNIIITNDNPRYENEEQIFSDIKIGIKNFNNVKFIPSRKKAIKFAVQNSNKKDIVMILGKGHEEYQQFYSQKYFYSDKIVVKEILKKII</sequence>
<keyword evidence="5 7" id="KW-0131">Cell cycle</keyword>
<evidence type="ECO:0000256" key="7">
    <source>
        <dbReference type="HAMAP-Rule" id="MF_00208"/>
    </source>
</evidence>
<feature type="binding site" evidence="7">
    <location>
        <begin position="161"/>
        <end position="162"/>
    </location>
    <ligand>
        <name>UDP-N-acetyl-alpha-D-muramoyl-L-alanyl-D-glutamate</name>
        <dbReference type="ChEBI" id="CHEBI:83900"/>
    </ligand>
</feature>
<dbReference type="Gene3D" id="3.90.190.20">
    <property type="entry name" value="Mur ligase, C-terminal domain"/>
    <property type="match status" value="1"/>
</dbReference>
<dbReference type="UniPathway" id="UPA00219"/>
<keyword evidence="2 7" id="KW-0132">Cell division</keyword>
<comment type="similarity">
    <text evidence="1 7">Belongs to the MurCDEF family. MurE subfamily.</text>
</comment>
<feature type="binding site" evidence="7">
    <location>
        <position position="194"/>
    </location>
    <ligand>
        <name>UDP-N-acetyl-alpha-D-muramoyl-L-alanyl-D-glutamate</name>
        <dbReference type="ChEBI" id="CHEBI:83900"/>
    </ligand>
</feature>
<dbReference type="Gene3D" id="3.40.1190.10">
    <property type="entry name" value="Mur-like, catalytic domain"/>
    <property type="match status" value="1"/>
</dbReference>
<evidence type="ECO:0000259" key="9">
    <source>
        <dbReference type="Pfam" id="PF01225"/>
    </source>
</evidence>
<dbReference type="NCBIfam" id="NF001123">
    <property type="entry name" value="PRK00139.1-1"/>
    <property type="match status" value="1"/>
</dbReference>
<dbReference type="Pfam" id="PF01225">
    <property type="entry name" value="Mur_ligase"/>
    <property type="match status" value="1"/>
</dbReference>
<keyword evidence="6 7" id="KW-0961">Cell wall biogenesis/degradation</keyword>
<evidence type="ECO:0000256" key="3">
    <source>
        <dbReference type="ARBA" id="ARBA00022960"/>
    </source>
</evidence>
<comment type="function">
    <text evidence="7">Catalyzes the addition of meso-diaminopimelic acid to the nucleotide precursor UDP-N-acetylmuramoyl-L-alanyl-D-glutamate (UMAG) in the biosynthesis of bacterial cell-wall peptidoglycan.</text>
</comment>
<dbReference type="InterPro" id="IPR005761">
    <property type="entry name" value="UDP-N-AcMur-Glu-dNH2Pim_ligase"/>
</dbReference>
<keyword evidence="7" id="KW-0547">Nucleotide-binding</keyword>
<dbReference type="InterPro" id="IPR000713">
    <property type="entry name" value="Mur_ligase_N"/>
</dbReference>
<keyword evidence="4 7" id="KW-0573">Peptidoglycan synthesis</keyword>
<feature type="domain" description="Mur ligase C-terminal" evidence="10">
    <location>
        <begin position="344"/>
        <end position="470"/>
    </location>
</feature>
<dbReference type="HOGENOM" id="CLU_022291_3_2_6"/>
<accession>H6Q5A5</accession>
<keyword evidence="7" id="KW-0963">Cytoplasm</keyword>
<dbReference type="NCBIfam" id="TIGR01085">
    <property type="entry name" value="murE"/>
    <property type="match status" value="1"/>
</dbReference>
<feature type="binding site" evidence="7">
    <location>
        <position position="32"/>
    </location>
    <ligand>
        <name>UDP-N-acetyl-alpha-D-muramoyl-L-alanyl-D-glutamate</name>
        <dbReference type="ChEBI" id="CHEBI:83900"/>
    </ligand>
</feature>
<feature type="binding site" evidence="7">
    <location>
        <position position="196"/>
    </location>
    <ligand>
        <name>UDP-N-acetyl-alpha-D-muramoyl-L-alanyl-D-glutamate</name>
        <dbReference type="ChEBI" id="CHEBI:83900"/>
    </ligand>
</feature>
<evidence type="ECO:0000256" key="8">
    <source>
        <dbReference type="RuleBase" id="RU004135"/>
    </source>
</evidence>
<dbReference type="eggNOG" id="COG0769">
    <property type="taxonomic scope" value="Bacteria"/>
</dbReference>
<dbReference type="InterPro" id="IPR036565">
    <property type="entry name" value="Mur-like_cat_sf"/>
</dbReference>
<organism evidence="12 13">
    <name type="scientific">Wigglesworthia glossinidia endosymbiont of Glossina morsitans morsitans</name>
    <name type="common">Yale colony</name>
    <dbReference type="NCBI Taxonomy" id="1142511"/>
    <lineage>
        <taxon>Bacteria</taxon>
        <taxon>Pseudomonadati</taxon>
        <taxon>Pseudomonadota</taxon>
        <taxon>Gammaproteobacteria</taxon>
        <taxon>Enterobacterales</taxon>
        <taxon>Erwiniaceae</taxon>
        <taxon>Wigglesworthia</taxon>
    </lineage>
</organism>
<name>H6Q5A5_WIGGL</name>
<keyword evidence="7 12" id="KW-0436">Ligase</keyword>
<feature type="domain" description="Mur ligase N-terminal catalytic" evidence="9">
    <location>
        <begin position="26"/>
        <end position="105"/>
    </location>
</feature>
<evidence type="ECO:0000256" key="6">
    <source>
        <dbReference type="ARBA" id="ARBA00023316"/>
    </source>
</evidence>
<dbReference type="GO" id="GO:0005524">
    <property type="term" value="F:ATP binding"/>
    <property type="evidence" value="ECO:0007669"/>
    <property type="project" value="UniProtKB-UniRule"/>
</dbReference>
<evidence type="ECO:0000256" key="4">
    <source>
        <dbReference type="ARBA" id="ARBA00022984"/>
    </source>
</evidence>
<comment type="cofactor">
    <cofactor evidence="7">
        <name>Mg(2+)</name>
        <dbReference type="ChEBI" id="CHEBI:18420"/>
    </cofactor>
</comment>
<dbReference type="GO" id="GO:0051301">
    <property type="term" value="P:cell division"/>
    <property type="evidence" value="ECO:0007669"/>
    <property type="project" value="UniProtKB-KW"/>
</dbReference>
<dbReference type="SUPFAM" id="SSF53244">
    <property type="entry name" value="MurD-like peptide ligases, peptide-binding domain"/>
    <property type="match status" value="1"/>
</dbReference>
<feature type="binding site" evidence="7">
    <location>
        <position position="468"/>
    </location>
    <ligand>
        <name>meso-2,6-diaminopimelate</name>
        <dbReference type="ChEBI" id="CHEBI:57791"/>
    </ligand>
</feature>